<evidence type="ECO:0000256" key="11">
    <source>
        <dbReference type="ARBA" id="ARBA00023303"/>
    </source>
</evidence>
<keyword evidence="10 14" id="KW-0472">Membrane</keyword>
<dbReference type="EMBL" id="REGN01005687">
    <property type="protein sequence ID" value="RNA12464.1"/>
    <property type="molecule type" value="Genomic_DNA"/>
</dbReference>
<feature type="transmembrane region" description="Helical" evidence="14">
    <location>
        <begin position="97"/>
        <end position="119"/>
    </location>
</feature>
<evidence type="ECO:0000259" key="15">
    <source>
        <dbReference type="Pfam" id="PF00520"/>
    </source>
</evidence>
<reference evidence="16 17" key="1">
    <citation type="journal article" date="2018" name="Sci. Rep.">
        <title>Genomic signatures of local adaptation to the degree of environmental predictability in rotifers.</title>
        <authorList>
            <person name="Franch-Gras L."/>
            <person name="Hahn C."/>
            <person name="Garcia-Roger E.M."/>
            <person name="Carmona M.J."/>
            <person name="Serra M."/>
            <person name="Gomez A."/>
        </authorList>
    </citation>
    <scope>NUCLEOTIDE SEQUENCE [LARGE SCALE GENOMIC DNA]</scope>
    <source>
        <strain evidence="16">HYR1</strain>
    </source>
</reference>
<dbReference type="SUPFAM" id="SSF81324">
    <property type="entry name" value="Voltage-gated potassium channels"/>
    <property type="match status" value="1"/>
</dbReference>
<evidence type="ECO:0000313" key="16">
    <source>
        <dbReference type="EMBL" id="RNA12464.1"/>
    </source>
</evidence>
<dbReference type="Proteomes" id="UP000276133">
    <property type="component" value="Unassembled WGS sequence"/>
</dbReference>
<dbReference type="PANTHER" id="PTHR46480:SF1">
    <property type="entry name" value="VOLTAGE-GATED HYDROGEN CHANNEL 1"/>
    <property type="match status" value="1"/>
</dbReference>
<accession>A0A3M7QN12</accession>
<comment type="subcellular location">
    <subcellularLocation>
        <location evidence="1">Cell membrane</location>
        <topology evidence="1">Multi-pass membrane protein</topology>
    </subcellularLocation>
</comment>
<feature type="coiled-coil region" evidence="13">
    <location>
        <begin position="220"/>
        <end position="258"/>
    </location>
</feature>
<feature type="transmembrane region" description="Helical" evidence="14">
    <location>
        <begin position="139"/>
        <end position="158"/>
    </location>
</feature>
<evidence type="ECO:0000256" key="12">
    <source>
        <dbReference type="ARBA" id="ARBA00031989"/>
    </source>
</evidence>
<organism evidence="16 17">
    <name type="scientific">Brachionus plicatilis</name>
    <name type="common">Marine rotifer</name>
    <name type="synonym">Brachionus muelleri</name>
    <dbReference type="NCBI Taxonomy" id="10195"/>
    <lineage>
        <taxon>Eukaryota</taxon>
        <taxon>Metazoa</taxon>
        <taxon>Spiralia</taxon>
        <taxon>Gnathifera</taxon>
        <taxon>Rotifera</taxon>
        <taxon>Eurotatoria</taxon>
        <taxon>Monogononta</taxon>
        <taxon>Pseudotrocha</taxon>
        <taxon>Ploima</taxon>
        <taxon>Brachionidae</taxon>
        <taxon>Brachionus</taxon>
    </lineage>
</organism>
<evidence type="ECO:0000256" key="5">
    <source>
        <dbReference type="ARBA" id="ARBA00022692"/>
    </source>
</evidence>
<evidence type="ECO:0000256" key="13">
    <source>
        <dbReference type="SAM" id="Coils"/>
    </source>
</evidence>
<keyword evidence="8 13" id="KW-0175">Coiled coil</keyword>
<evidence type="ECO:0000256" key="6">
    <source>
        <dbReference type="ARBA" id="ARBA00022882"/>
    </source>
</evidence>
<evidence type="ECO:0000256" key="9">
    <source>
        <dbReference type="ARBA" id="ARBA00023065"/>
    </source>
</evidence>
<evidence type="ECO:0000256" key="10">
    <source>
        <dbReference type="ARBA" id="ARBA00023136"/>
    </source>
</evidence>
<evidence type="ECO:0000256" key="4">
    <source>
        <dbReference type="ARBA" id="ARBA00022475"/>
    </source>
</evidence>
<keyword evidence="9" id="KW-0406">Ion transport</keyword>
<keyword evidence="3" id="KW-0813">Transport</keyword>
<dbReference type="InterPro" id="IPR027359">
    <property type="entry name" value="Volt_channel_dom_sf"/>
</dbReference>
<evidence type="ECO:0000256" key="3">
    <source>
        <dbReference type="ARBA" id="ARBA00022448"/>
    </source>
</evidence>
<keyword evidence="17" id="KW-1185">Reference proteome</keyword>
<evidence type="ECO:0000313" key="17">
    <source>
        <dbReference type="Proteomes" id="UP000276133"/>
    </source>
</evidence>
<dbReference type="STRING" id="10195.A0A3M7QN12"/>
<dbReference type="PANTHER" id="PTHR46480">
    <property type="entry name" value="F20B24.22"/>
    <property type="match status" value="1"/>
</dbReference>
<dbReference type="GO" id="GO:0030171">
    <property type="term" value="F:voltage-gated proton channel activity"/>
    <property type="evidence" value="ECO:0007669"/>
    <property type="project" value="InterPro"/>
</dbReference>
<dbReference type="InterPro" id="IPR005821">
    <property type="entry name" value="Ion_trans_dom"/>
</dbReference>
<dbReference type="InterPro" id="IPR031846">
    <property type="entry name" value="Hvcn1"/>
</dbReference>
<evidence type="ECO:0000256" key="14">
    <source>
        <dbReference type="SAM" id="Phobius"/>
    </source>
</evidence>
<feature type="transmembrane region" description="Helical" evidence="14">
    <location>
        <begin position="193"/>
        <end position="212"/>
    </location>
</feature>
<keyword evidence="4" id="KW-1003">Cell membrane</keyword>
<dbReference type="Pfam" id="PF00520">
    <property type="entry name" value="Ion_trans"/>
    <property type="match status" value="1"/>
</dbReference>
<name>A0A3M7QN12_BRAPC</name>
<dbReference type="AlphaFoldDB" id="A0A3M7QN12"/>
<keyword evidence="11" id="KW-0407">Ion channel</keyword>
<keyword evidence="5 14" id="KW-0812">Transmembrane</keyword>
<evidence type="ECO:0000256" key="1">
    <source>
        <dbReference type="ARBA" id="ARBA00004651"/>
    </source>
</evidence>
<evidence type="ECO:0000256" key="8">
    <source>
        <dbReference type="ARBA" id="ARBA00023054"/>
    </source>
</evidence>
<dbReference type="GO" id="GO:0034702">
    <property type="term" value="C:monoatomic ion channel complex"/>
    <property type="evidence" value="ECO:0007669"/>
    <property type="project" value="UniProtKB-KW"/>
</dbReference>
<feature type="domain" description="Ion transport" evidence="15">
    <location>
        <begin position="96"/>
        <end position="215"/>
    </location>
</feature>
<gene>
    <name evidence="16" type="ORF">BpHYR1_029433</name>
</gene>
<keyword evidence="6" id="KW-0851">Voltage-gated channel</keyword>
<sequence>MSRGSSIENRSRFTDSLVNVFDSRKKSDLDSVTTDSFNMQSLNDTIEEENLQKNKDNIILNMSKEEFLESIFGPSLHLNDQNVSIKEKIRKVLLSNYLHVAIVVLVILDSLCVTIELIIEAENKNNSHALHVAEEVFKYLGFGILCIFMVEIALKIIFVFNEFRHSKLEILDAIVVVISFIAEIVVLKHDDAISAIVGLIAIFRFWRIIRIVNGFTMTVERRYEGKIDKLKQGMNALIKEIENLKEELSKKEDLLKDV</sequence>
<feature type="transmembrane region" description="Helical" evidence="14">
    <location>
        <begin position="170"/>
        <end position="187"/>
    </location>
</feature>
<evidence type="ECO:0000256" key="7">
    <source>
        <dbReference type="ARBA" id="ARBA00022989"/>
    </source>
</evidence>
<keyword evidence="7 14" id="KW-1133">Transmembrane helix</keyword>
<comment type="caution">
    <text evidence="16">The sequence shown here is derived from an EMBL/GenBank/DDBJ whole genome shotgun (WGS) entry which is preliminary data.</text>
</comment>
<dbReference type="OrthoDB" id="427456at2759"/>
<evidence type="ECO:0000256" key="2">
    <source>
        <dbReference type="ARBA" id="ARBA00015897"/>
    </source>
</evidence>
<dbReference type="Gene3D" id="1.20.120.350">
    <property type="entry name" value="Voltage-gated potassium channels. Chain C"/>
    <property type="match status" value="1"/>
</dbReference>
<protein>
    <recommendedName>
        <fullName evidence="2">Voltage-gated hydrogen channel 1</fullName>
    </recommendedName>
    <alternativeName>
        <fullName evidence="12">Hydrogen voltage-gated channel 1</fullName>
    </alternativeName>
</protein>
<proteinExistence type="predicted"/>
<dbReference type="GO" id="GO:0005886">
    <property type="term" value="C:plasma membrane"/>
    <property type="evidence" value="ECO:0007669"/>
    <property type="project" value="UniProtKB-SubCell"/>
</dbReference>